<evidence type="ECO:0000256" key="3">
    <source>
        <dbReference type="ARBA" id="ARBA00022691"/>
    </source>
</evidence>
<dbReference type="RefSeq" id="WP_065247275.1">
    <property type="nucleotide sequence ID" value="NZ_CP012117.1"/>
</dbReference>
<proteinExistence type="predicted"/>
<keyword evidence="4" id="KW-0479">Metal-binding</keyword>
<dbReference type="InterPro" id="IPR058240">
    <property type="entry name" value="rSAM_sf"/>
</dbReference>
<gene>
    <name evidence="8" type="ORF">DAD186_03870</name>
</gene>
<evidence type="ECO:0000256" key="1">
    <source>
        <dbReference type="ARBA" id="ARBA00001966"/>
    </source>
</evidence>
<dbReference type="CDD" id="cd01335">
    <property type="entry name" value="Radical_SAM"/>
    <property type="match status" value="1"/>
</dbReference>
<dbReference type="Proteomes" id="UP000092596">
    <property type="component" value="Chromosome"/>
</dbReference>
<dbReference type="PANTHER" id="PTHR30352">
    <property type="entry name" value="PYRUVATE FORMATE-LYASE-ACTIVATING ENZYME"/>
    <property type="match status" value="1"/>
</dbReference>
<reference evidence="8 9" key="1">
    <citation type="submission" date="2015-06" db="EMBL/GenBank/DDBJ databases">
        <title>Investigation of pathophysiology for high-risk pregnancy and development of treatment modality based on it.</title>
        <authorList>
            <person name="Kim B.-C."/>
            <person name="Lim S."/>
        </authorList>
    </citation>
    <scope>NUCLEOTIDE SEQUENCE [LARGE SCALE GENOMIC DNA]</scope>
    <source>
        <strain evidence="8 9">AD1-86</strain>
    </source>
</reference>
<protein>
    <submittedName>
        <fullName evidence="8">Anaerobic ribonucleoside-triphosphate reductase activating protein</fullName>
    </submittedName>
</protein>
<dbReference type="GO" id="GO:0003824">
    <property type="term" value="F:catalytic activity"/>
    <property type="evidence" value="ECO:0007669"/>
    <property type="project" value="InterPro"/>
</dbReference>
<dbReference type="STRING" id="1630135.DAD186_03870"/>
<dbReference type="KEGG" id="dva:DAD186_03870"/>
<dbReference type="InterPro" id="IPR013785">
    <property type="entry name" value="Aldolase_TIM"/>
</dbReference>
<keyword evidence="2" id="KW-0004">4Fe-4S</keyword>
<keyword evidence="3" id="KW-0949">S-adenosyl-L-methionine</keyword>
<evidence type="ECO:0000259" key="7">
    <source>
        <dbReference type="PROSITE" id="PS51918"/>
    </source>
</evidence>
<feature type="domain" description="Radical SAM core" evidence="7">
    <location>
        <begin position="26"/>
        <end position="260"/>
    </location>
</feature>
<dbReference type="SFLD" id="SFLDG01094">
    <property type="entry name" value="Uncharacterised_Radical_SAM_Su"/>
    <property type="match status" value="1"/>
</dbReference>
<dbReference type="InterPro" id="IPR034457">
    <property type="entry name" value="Organic_radical-activating"/>
</dbReference>
<name>A0A1B0ZG74_9MICO</name>
<dbReference type="PATRIC" id="fig|1630135.4.peg.389"/>
<evidence type="ECO:0000256" key="4">
    <source>
        <dbReference type="ARBA" id="ARBA00022723"/>
    </source>
</evidence>
<evidence type="ECO:0000256" key="2">
    <source>
        <dbReference type="ARBA" id="ARBA00022485"/>
    </source>
</evidence>
<dbReference type="InterPro" id="IPR012840">
    <property type="entry name" value="NrdG2"/>
</dbReference>
<comment type="cofactor">
    <cofactor evidence="1">
        <name>[4Fe-4S] cluster</name>
        <dbReference type="ChEBI" id="CHEBI:49883"/>
    </cofactor>
</comment>
<keyword evidence="6" id="KW-0411">Iron-sulfur</keyword>
<accession>A0A1B0ZG74</accession>
<dbReference type="InterPro" id="IPR007197">
    <property type="entry name" value="rSAM"/>
</dbReference>
<dbReference type="GO" id="GO:0046872">
    <property type="term" value="F:metal ion binding"/>
    <property type="evidence" value="ECO:0007669"/>
    <property type="project" value="UniProtKB-KW"/>
</dbReference>
<dbReference type="Pfam" id="PF04055">
    <property type="entry name" value="Radical_SAM"/>
    <property type="match status" value="1"/>
</dbReference>
<organism evidence="8 9">
    <name type="scientific">Dermabacter vaginalis</name>
    <dbReference type="NCBI Taxonomy" id="1630135"/>
    <lineage>
        <taxon>Bacteria</taxon>
        <taxon>Bacillati</taxon>
        <taxon>Actinomycetota</taxon>
        <taxon>Actinomycetes</taxon>
        <taxon>Micrococcales</taxon>
        <taxon>Dermabacteraceae</taxon>
        <taxon>Dermabacter</taxon>
    </lineage>
</organism>
<keyword evidence="5" id="KW-0408">Iron</keyword>
<evidence type="ECO:0000256" key="6">
    <source>
        <dbReference type="ARBA" id="ARBA00023014"/>
    </source>
</evidence>
<sequence>MSARSTPPAAEDLRIAGLVPLSTVDWPGTLAATLFLQGCPWRCSYCHNRAILDPRTPGTVSWSEVRDLLARRRGLLDGVVFSGGEATMQHALIPALEEVRDLGFRAGLHTGGAFPTRIEALVNAAGGPLVDWVGFDLKAPPEVFEATVGIPAAGRGPARSWENSRRSFLALARAGVDVELRTTLTPLLAPYAPRIVEVASDLWREAGAPRYARSLVFQQVRAVGVSESFACSLPEKPRWDRMFETVLESARATGEIVGVDVEARRADLTEANVMKK</sequence>
<dbReference type="Gene3D" id="3.20.20.70">
    <property type="entry name" value="Aldolase class I"/>
    <property type="match status" value="1"/>
</dbReference>
<dbReference type="GO" id="GO:0051539">
    <property type="term" value="F:4 iron, 4 sulfur cluster binding"/>
    <property type="evidence" value="ECO:0007669"/>
    <property type="project" value="UniProtKB-KW"/>
</dbReference>
<evidence type="ECO:0000313" key="8">
    <source>
        <dbReference type="EMBL" id="ANP26944.1"/>
    </source>
</evidence>
<dbReference type="PROSITE" id="PS51918">
    <property type="entry name" value="RADICAL_SAM"/>
    <property type="match status" value="1"/>
</dbReference>
<dbReference type="NCBIfam" id="TIGR02495">
    <property type="entry name" value="NrdG2"/>
    <property type="match status" value="1"/>
</dbReference>
<evidence type="ECO:0000313" key="9">
    <source>
        <dbReference type="Proteomes" id="UP000092596"/>
    </source>
</evidence>
<evidence type="ECO:0000256" key="5">
    <source>
        <dbReference type="ARBA" id="ARBA00023004"/>
    </source>
</evidence>
<dbReference type="EMBL" id="CP012117">
    <property type="protein sequence ID" value="ANP26944.1"/>
    <property type="molecule type" value="Genomic_DNA"/>
</dbReference>
<dbReference type="PANTHER" id="PTHR30352:SF13">
    <property type="entry name" value="GLYCYL-RADICAL ENZYME ACTIVATING ENZYME YJJW-RELATED"/>
    <property type="match status" value="1"/>
</dbReference>
<dbReference type="AlphaFoldDB" id="A0A1B0ZG74"/>
<dbReference type="SFLD" id="SFLDS00029">
    <property type="entry name" value="Radical_SAM"/>
    <property type="match status" value="1"/>
</dbReference>
<dbReference type="SUPFAM" id="SSF102114">
    <property type="entry name" value="Radical SAM enzymes"/>
    <property type="match status" value="1"/>
</dbReference>